<dbReference type="OrthoDB" id="9815825at2"/>
<evidence type="ECO:0000259" key="1">
    <source>
        <dbReference type="Pfam" id="PF01408"/>
    </source>
</evidence>
<evidence type="ECO:0000313" key="6">
    <source>
        <dbReference type="Proteomes" id="UP000595512"/>
    </source>
</evidence>
<dbReference type="STRING" id="46224.B4102_0389"/>
<dbReference type="Pfam" id="PF22725">
    <property type="entry name" value="GFO_IDH_MocA_C3"/>
    <property type="match status" value="1"/>
</dbReference>
<dbReference type="PATRIC" id="fig|46224.3.peg.1258"/>
<dbReference type="Gene3D" id="3.30.360.10">
    <property type="entry name" value="Dihydrodipicolinate Reductase, domain 2"/>
    <property type="match status" value="1"/>
</dbReference>
<dbReference type="InterPro" id="IPR055170">
    <property type="entry name" value="GFO_IDH_MocA-like_dom"/>
</dbReference>
<dbReference type="Pfam" id="PF01408">
    <property type="entry name" value="GFO_IDH_MocA"/>
    <property type="match status" value="1"/>
</dbReference>
<name>A0A150LD85_9BACI</name>
<protein>
    <submittedName>
        <fullName evidence="4">Gfo/Idh/MocA family oxidoreductase</fullName>
    </submittedName>
</protein>
<dbReference type="Proteomes" id="UP000595512">
    <property type="component" value="Chromosome"/>
</dbReference>
<keyword evidence="5" id="KW-1185">Reference proteome</keyword>
<dbReference type="Proteomes" id="UP000075666">
    <property type="component" value="Unassembled WGS sequence"/>
</dbReference>
<dbReference type="KEGG" id="hspo:JGZ69_14010"/>
<sequence length="326" mass="36801">MKFATIGTNWITSTFIESAHKSGKLTLKAVYSRSINKAKEFAAKHSVPLYFNDITELAKHPEIDIVYIASPNSLHFEHAKLLLENNKHVICEKPIFSNMKEFTEAHKIANDHGVYLFEAIRNIHTPNINQLMKQLPKIGTIRSALLHYVQYSSRYDAFLDGETPNVFSTEFSGGALVDLGVYPLSVAIKLFGKPLSYSYHPTILRSGVDGNGTLILRYKEFVCTIICSKISHSYIQNEIHGETGSILMDSATPTSLELINNKTKERKSIGVDQEELDMIYEIDTFTNIIENNDQTAYSELTQISETILSITETVRKQNNIIFQSDK</sequence>
<dbReference type="EMBL" id="CP066701">
    <property type="protein sequence ID" value="QQX23942.1"/>
    <property type="molecule type" value="Genomic_DNA"/>
</dbReference>
<dbReference type="PANTHER" id="PTHR43054:SF1">
    <property type="entry name" value="SCYLLO-INOSITOL 2-DEHYDROGENASE (NADP(+)) IOLU"/>
    <property type="match status" value="1"/>
</dbReference>
<evidence type="ECO:0000259" key="2">
    <source>
        <dbReference type="Pfam" id="PF22725"/>
    </source>
</evidence>
<reference evidence="3 5" key="1">
    <citation type="submission" date="2016-01" db="EMBL/GenBank/DDBJ databases">
        <title>Genome Sequences of Twelve Sporeforming Bacillus Species Isolated from Foods.</title>
        <authorList>
            <person name="Berendsen E.M."/>
            <person name="Wells-Bennik M.H."/>
            <person name="Krawcyk A.O."/>
            <person name="De Jong A."/>
            <person name="Holsappel S."/>
            <person name="Eijlander R.T."/>
            <person name="Kuipers O.P."/>
        </authorList>
    </citation>
    <scope>NUCLEOTIDE SEQUENCE [LARGE SCALE GENOMIC DNA]</scope>
    <source>
        <strain evidence="3 5">B4102</strain>
    </source>
</reference>
<evidence type="ECO:0000313" key="4">
    <source>
        <dbReference type="EMBL" id="QQX23942.1"/>
    </source>
</evidence>
<reference evidence="4 6" key="2">
    <citation type="submission" date="2020-12" db="EMBL/GenBank/DDBJ databases">
        <title>Taxonomic evaluation of the Bacillus sporothermodurans group of bacteria based on whole genome sequences.</title>
        <authorList>
            <person name="Fiedler G."/>
            <person name="Herbstmann A.-D."/>
            <person name="Doll E."/>
            <person name="Wenning M."/>
            <person name="Brinks E."/>
            <person name="Kabisch J."/>
            <person name="Breitenwieser F."/>
            <person name="Lappann M."/>
            <person name="Boehnlein C."/>
            <person name="Franz C."/>
        </authorList>
    </citation>
    <scope>NUCLEOTIDE SEQUENCE [LARGE SCALE GENOMIC DNA]</scope>
    <source>
        <strain evidence="4 6">DSM 10599</strain>
    </source>
</reference>
<accession>A0A150LD85</accession>
<feature type="domain" description="GFO/IDH/MocA-like oxidoreductase" evidence="2">
    <location>
        <begin position="137"/>
        <end position="246"/>
    </location>
</feature>
<organism evidence="3 5">
    <name type="scientific">Heyndrickxia sporothermodurans</name>
    <dbReference type="NCBI Taxonomy" id="46224"/>
    <lineage>
        <taxon>Bacteria</taxon>
        <taxon>Bacillati</taxon>
        <taxon>Bacillota</taxon>
        <taxon>Bacilli</taxon>
        <taxon>Bacillales</taxon>
        <taxon>Bacillaceae</taxon>
        <taxon>Heyndrickxia</taxon>
    </lineage>
</organism>
<dbReference type="PANTHER" id="PTHR43054">
    <property type="match status" value="1"/>
</dbReference>
<evidence type="ECO:0000313" key="5">
    <source>
        <dbReference type="Proteomes" id="UP000075666"/>
    </source>
</evidence>
<dbReference type="AlphaFoldDB" id="A0A150LD85"/>
<feature type="domain" description="Gfo/Idh/MocA-like oxidoreductase N-terminal" evidence="1">
    <location>
        <begin position="2"/>
        <end position="117"/>
    </location>
</feature>
<dbReference type="SUPFAM" id="SSF51735">
    <property type="entry name" value="NAD(P)-binding Rossmann-fold domains"/>
    <property type="match status" value="1"/>
</dbReference>
<dbReference type="RefSeq" id="WP_066227938.1">
    <property type="nucleotide sequence ID" value="NZ_CP066701.1"/>
</dbReference>
<dbReference type="SUPFAM" id="SSF55347">
    <property type="entry name" value="Glyceraldehyde-3-phosphate dehydrogenase-like, C-terminal domain"/>
    <property type="match status" value="1"/>
</dbReference>
<dbReference type="GO" id="GO:0000166">
    <property type="term" value="F:nucleotide binding"/>
    <property type="evidence" value="ECO:0007669"/>
    <property type="project" value="InterPro"/>
</dbReference>
<dbReference type="Gene3D" id="3.40.50.720">
    <property type="entry name" value="NAD(P)-binding Rossmann-like Domain"/>
    <property type="match status" value="1"/>
</dbReference>
<dbReference type="InterPro" id="IPR000683">
    <property type="entry name" value="Gfo/Idh/MocA-like_OxRdtase_N"/>
</dbReference>
<dbReference type="EMBL" id="LQYN01000016">
    <property type="protein sequence ID" value="KYD10205.1"/>
    <property type="molecule type" value="Genomic_DNA"/>
</dbReference>
<evidence type="ECO:0000313" key="3">
    <source>
        <dbReference type="EMBL" id="KYD10205.1"/>
    </source>
</evidence>
<dbReference type="InterPro" id="IPR036291">
    <property type="entry name" value="NAD(P)-bd_dom_sf"/>
</dbReference>
<proteinExistence type="predicted"/>
<gene>
    <name evidence="3" type="ORF">B4102_0389</name>
    <name evidence="4" type="ORF">JGZ69_14010</name>
</gene>